<dbReference type="InterPro" id="IPR004843">
    <property type="entry name" value="Calcineurin-like_PHP"/>
</dbReference>
<dbReference type="RefSeq" id="WP_051993667.1">
    <property type="nucleotide sequence ID" value="NZ_AODF01000040.1"/>
</dbReference>
<evidence type="ECO:0000259" key="1">
    <source>
        <dbReference type="Pfam" id="PF00149"/>
    </source>
</evidence>
<dbReference type="InterPro" id="IPR029052">
    <property type="entry name" value="Metallo-depent_PP-like"/>
</dbReference>
<dbReference type="InterPro" id="IPR050126">
    <property type="entry name" value="Ap4A_hydrolase"/>
</dbReference>
<sequence>MDSSGLITERPPSENQFILLGDFIDKGENTAEMIEFLFLNQTHFYFILGNHESFVYNYLQGKIKNADAEIVSKFFDSIPKLQADSVLHQKFNQLVELSAPFYRVISKKQASFYATHAPCKAKYLGKLDHKSLRKMRNFHLDRSKPTEEQLLFLQNEANSQYPYHFFGHVAAQNSFRIQNKVHLDTGCVYGNLLSKAELSADGKLKVSSIPSNHPDPYQTELPVLFV</sequence>
<name>A0ABP3AX53_9LIST</name>
<dbReference type="PANTHER" id="PTHR42850:SF4">
    <property type="entry name" value="ZINC-DEPENDENT ENDOPOLYPHOSPHATASE"/>
    <property type="match status" value="1"/>
</dbReference>
<reference evidence="2 3" key="1">
    <citation type="journal article" date="2014" name="Int. J. Syst. Evol. Microbiol.">
        <title>Listeria floridensis sp. nov., Listeria aquatica sp. nov., Listeria cornellensis sp. nov., Listeria riparia sp. nov. and Listeria grandensis sp. nov., from agricultural and natural environments.</title>
        <authorList>
            <person name="den Bakker H.C."/>
            <person name="Warchocki S."/>
            <person name="Wright E.M."/>
            <person name="Allred A.F."/>
            <person name="Ahlstrom C."/>
            <person name="Manuel C.S."/>
            <person name="Stasiewicz M.J."/>
            <person name="Burrell A."/>
            <person name="Roof S."/>
            <person name="Strawn L."/>
            <person name="Fortes E.D."/>
            <person name="Nightingale K.K."/>
            <person name="Kephart D."/>
            <person name="Wiedmann M."/>
        </authorList>
    </citation>
    <scope>NUCLEOTIDE SEQUENCE [LARGE SCALE GENOMIC DNA]</scope>
    <source>
        <strain evidence="2 3">FSL S10-1187</strain>
    </source>
</reference>
<evidence type="ECO:0000313" key="2">
    <source>
        <dbReference type="EMBL" id="EUJ25981.1"/>
    </source>
</evidence>
<dbReference type="PANTHER" id="PTHR42850">
    <property type="entry name" value="METALLOPHOSPHOESTERASE"/>
    <property type="match status" value="1"/>
</dbReference>
<dbReference type="EMBL" id="AODF01000040">
    <property type="protein sequence ID" value="EUJ25981.1"/>
    <property type="molecule type" value="Genomic_DNA"/>
</dbReference>
<gene>
    <name evidence="2" type="ORF">MFLO_14537</name>
</gene>
<dbReference type="SUPFAM" id="SSF56300">
    <property type="entry name" value="Metallo-dependent phosphatases"/>
    <property type="match status" value="1"/>
</dbReference>
<accession>A0ABP3AX53</accession>
<dbReference type="Gene3D" id="3.60.21.10">
    <property type="match status" value="1"/>
</dbReference>
<proteinExistence type="predicted"/>
<organism evidence="2 3">
    <name type="scientific">Listeria floridensis FSL S10-1187</name>
    <dbReference type="NCBI Taxonomy" id="1265817"/>
    <lineage>
        <taxon>Bacteria</taxon>
        <taxon>Bacillati</taxon>
        <taxon>Bacillota</taxon>
        <taxon>Bacilli</taxon>
        <taxon>Bacillales</taxon>
        <taxon>Listeriaceae</taxon>
        <taxon>Listeria</taxon>
    </lineage>
</organism>
<protein>
    <submittedName>
        <fullName evidence="2">Metallophosphoesterase</fullName>
    </submittedName>
</protein>
<dbReference type="Proteomes" id="UP000019249">
    <property type="component" value="Unassembled WGS sequence"/>
</dbReference>
<dbReference type="Pfam" id="PF00149">
    <property type="entry name" value="Metallophos"/>
    <property type="match status" value="1"/>
</dbReference>
<feature type="domain" description="Calcineurin-like phosphoesterase" evidence="1">
    <location>
        <begin position="13"/>
        <end position="168"/>
    </location>
</feature>
<comment type="caution">
    <text evidence="2">The sequence shown here is derived from an EMBL/GenBank/DDBJ whole genome shotgun (WGS) entry which is preliminary data.</text>
</comment>
<evidence type="ECO:0000313" key="3">
    <source>
        <dbReference type="Proteomes" id="UP000019249"/>
    </source>
</evidence>
<keyword evidence="3" id="KW-1185">Reference proteome</keyword>